<feature type="region of interest" description="Disordered" evidence="1">
    <location>
        <begin position="533"/>
        <end position="573"/>
    </location>
</feature>
<sequence>MTGNPQHPITAAAENRVCGFDRVERIAASLDPFTFYKTYIDTNIPLLGDQESLASDDNDYPCHSGAAGHDASVDDAQPQARGHTAAYKLAVRLANRSNGAPLATIIEQGSYSTLNSHGSLLSVGRFPSFKAAENTSPNRGSRRRSRSLDENALHDIEEDLTREHDTFTVAVPHARRDEELRAADQASGTATPLTSYRFELQQSPSPQSDEDSSNYDNEGVRGFIRGVFQTVRGVSRTKSRSPSMAHVPIMKQRQSPSSAGGCSIQFDQEGQDSESSFAQNKNCISTTASQAADVVSVSTDQTRNHAISNIGVGQSARVYSFLPQSRSSSTESSTVVDFTPVLPCRAATNAHEQPFSTPVARPGTRDVARGDGTTLAVTSHHDMFGTSAQHTVNGVPVCRKYSSSLKEVSSAREMFATQNASFCSTMSTSYSGTVLGVDLDLYHDFNSPARRSQSPPTPVWFTPQMAELERQASFSESPEPVKAACNPAHAAHRSITSSALTSLLPIAAASGIVRPIYNTPGISFYSPSGNLIHPESSSPRGSSSSEYGSSPKITTSYYNKRNTSAGSLPIRPTLVPMTSPPTHRIQLPPHLQHHHNYCQTEKSQIRSCESIITPKGPVKGCDGVVRENSLTPRSGIFYPHGRERIHRSIKLTMHDLKAEAKFYKARFLALAAAQSFAPSLPKGKVLQKRHVNDYNTYAMKPHAGSTGTTGSRKSRYREDFLGPLVAHALRVCFCQPYDGAGKPTHATAAGACVARDEFLESGKLAVDKHAKDDEQLLPNARFVGSGECNHSGDTKRATRRDSAIGGTSRGATKAGIARSKED</sequence>
<evidence type="ECO:0000313" key="2">
    <source>
        <dbReference type="EMBL" id="KAF9699960.1"/>
    </source>
</evidence>
<feature type="region of interest" description="Disordered" evidence="1">
    <location>
        <begin position="130"/>
        <end position="149"/>
    </location>
</feature>
<evidence type="ECO:0000313" key="3">
    <source>
        <dbReference type="Proteomes" id="UP000651452"/>
    </source>
</evidence>
<feature type="compositionally biased region" description="Low complexity" evidence="1">
    <location>
        <begin position="534"/>
        <end position="551"/>
    </location>
</feature>
<feature type="region of interest" description="Disordered" evidence="1">
    <location>
        <begin position="173"/>
        <end position="192"/>
    </location>
</feature>
<feature type="region of interest" description="Disordered" evidence="1">
    <location>
        <begin position="782"/>
        <end position="822"/>
    </location>
</feature>
<reference evidence="2" key="1">
    <citation type="submission" date="2018-12" db="EMBL/GenBank/DDBJ databases">
        <authorList>
            <person name="Syme R.A."/>
            <person name="Farfan-Caceres L."/>
            <person name="Lichtenzveig J."/>
        </authorList>
    </citation>
    <scope>NUCLEOTIDE SEQUENCE</scope>
    <source>
        <strain evidence="2">Al4</strain>
    </source>
</reference>
<protein>
    <submittedName>
        <fullName evidence="2">Uncharacterized protein</fullName>
    </submittedName>
</protein>
<accession>A0A8H7J8A6</accession>
<feature type="compositionally biased region" description="Polar residues" evidence="1">
    <location>
        <begin position="552"/>
        <end position="566"/>
    </location>
</feature>
<organism evidence="2 3">
    <name type="scientific">Ascochyta lentis</name>
    <dbReference type="NCBI Taxonomy" id="205686"/>
    <lineage>
        <taxon>Eukaryota</taxon>
        <taxon>Fungi</taxon>
        <taxon>Dikarya</taxon>
        <taxon>Ascomycota</taxon>
        <taxon>Pezizomycotina</taxon>
        <taxon>Dothideomycetes</taxon>
        <taxon>Pleosporomycetidae</taxon>
        <taxon>Pleosporales</taxon>
        <taxon>Pleosporineae</taxon>
        <taxon>Didymellaceae</taxon>
        <taxon>Ascochyta</taxon>
    </lineage>
</organism>
<feature type="compositionally biased region" description="Basic and acidic residues" evidence="1">
    <location>
        <begin position="790"/>
        <end position="802"/>
    </location>
</feature>
<feature type="compositionally biased region" description="Polar residues" evidence="1">
    <location>
        <begin position="252"/>
        <end position="278"/>
    </location>
</feature>
<keyword evidence="3" id="KW-1185">Reference proteome</keyword>
<evidence type="ECO:0000256" key="1">
    <source>
        <dbReference type="SAM" id="MobiDB-lite"/>
    </source>
</evidence>
<comment type="caution">
    <text evidence="2">The sequence shown here is derived from an EMBL/GenBank/DDBJ whole genome shotgun (WGS) entry which is preliminary data.</text>
</comment>
<dbReference type="EMBL" id="RZGK01000003">
    <property type="protein sequence ID" value="KAF9699960.1"/>
    <property type="molecule type" value="Genomic_DNA"/>
</dbReference>
<gene>
    <name evidence="2" type="ORF">EKO04_001555</name>
</gene>
<feature type="region of interest" description="Disordered" evidence="1">
    <location>
        <begin position="233"/>
        <end position="278"/>
    </location>
</feature>
<dbReference type="AlphaFoldDB" id="A0A8H7J8A6"/>
<dbReference type="Proteomes" id="UP000651452">
    <property type="component" value="Unassembled WGS sequence"/>
</dbReference>
<proteinExistence type="predicted"/>
<reference evidence="2" key="2">
    <citation type="submission" date="2020-09" db="EMBL/GenBank/DDBJ databases">
        <title>Reference genome assembly for Australian Ascochyta lentis isolate Al4.</title>
        <authorList>
            <person name="Lee R.C."/>
            <person name="Farfan-Caceres L.M."/>
            <person name="Debler J.W."/>
            <person name="Williams A.H."/>
            <person name="Henares B.M."/>
        </authorList>
    </citation>
    <scope>NUCLEOTIDE SEQUENCE</scope>
    <source>
        <strain evidence="2">Al4</strain>
    </source>
</reference>
<dbReference type="OrthoDB" id="3800943at2759"/>
<name>A0A8H7J8A6_9PLEO</name>